<reference evidence="7 8" key="1">
    <citation type="journal article" date="2013" name="PLoS ONE">
        <title>Enrichment and Genome Sequence of the Group I.1a Ammonia-Oxidizing Archaeon ?Ca. Nitrosotenuis uzonensis? Representing a Clade Globally.</title>
        <authorList>
            <person name="Lebedeva E.V."/>
            <person name="Hatzenpichler R."/>
            <person name="Pelletier E."/>
            <person name="Schuster N."/>
            <person name="Hauzmayer S."/>
            <person name="Bulaev A."/>
            <person name="Grigor'eva N.V."/>
            <person name="Galushko A."/>
            <person name="Schmid M."/>
            <person name="Palatinszky M."/>
            <person name="Le Paslier D."/>
            <person name="Daims H."/>
            <person name="Wagner M."/>
        </authorList>
    </citation>
    <scope>NUCLEOTIDE SEQUENCE [LARGE SCALE GENOMIC DNA]</scope>
    <source>
        <strain evidence="7 8">N4</strain>
    </source>
</reference>
<feature type="transmembrane region" description="Helical" evidence="6">
    <location>
        <begin position="597"/>
        <end position="618"/>
    </location>
</feature>
<comment type="similarity">
    <text evidence="2">Belongs to the oxidase-dependent Fe transporter (OFeT) (TC 9.A.10.1) family.</text>
</comment>
<dbReference type="GO" id="GO:0015093">
    <property type="term" value="F:ferrous iron transmembrane transporter activity"/>
    <property type="evidence" value="ECO:0007669"/>
    <property type="project" value="TreeGrafter"/>
</dbReference>
<comment type="caution">
    <text evidence="7">The sequence shown here is derived from an EMBL/GenBank/DDBJ whole genome shotgun (WGS) entry which is preliminary data.</text>
</comment>
<proteinExistence type="inferred from homology"/>
<evidence type="ECO:0000313" key="7">
    <source>
        <dbReference type="EMBL" id="CDI05665.1"/>
    </source>
</evidence>
<dbReference type="STRING" id="1407055.NITUZ_30357"/>
<feature type="transmembrane region" description="Helical" evidence="6">
    <location>
        <begin position="630"/>
        <end position="651"/>
    </location>
</feature>
<evidence type="ECO:0000313" key="8">
    <source>
        <dbReference type="Proteomes" id="UP000018159"/>
    </source>
</evidence>
<dbReference type="PANTHER" id="PTHR31632:SF2">
    <property type="entry name" value="PLASMA MEMBRANE IRON PERMEASE"/>
    <property type="match status" value="1"/>
</dbReference>
<feature type="transmembrane region" description="Helical" evidence="6">
    <location>
        <begin position="488"/>
        <end position="510"/>
    </location>
</feature>
<dbReference type="Pfam" id="PF03239">
    <property type="entry name" value="FTR1"/>
    <property type="match status" value="1"/>
</dbReference>
<dbReference type="InterPro" id="IPR004923">
    <property type="entry name" value="FTR1/Fip1/EfeU"/>
</dbReference>
<name>V6AT31_9ARCH</name>
<evidence type="ECO:0000256" key="2">
    <source>
        <dbReference type="ARBA" id="ARBA00008333"/>
    </source>
</evidence>
<keyword evidence="5 6" id="KW-0472">Membrane</keyword>
<evidence type="ECO:0000256" key="6">
    <source>
        <dbReference type="SAM" id="Phobius"/>
    </source>
</evidence>
<evidence type="ECO:0000256" key="3">
    <source>
        <dbReference type="ARBA" id="ARBA00022692"/>
    </source>
</evidence>
<gene>
    <name evidence="7" type="ORF">NITUZ_30357</name>
</gene>
<feature type="transmembrane region" description="Helical" evidence="6">
    <location>
        <begin position="522"/>
        <end position="540"/>
    </location>
</feature>
<evidence type="ECO:0000256" key="1">
    <source>
        <dbReference type="ARBA" id="ARBA00004141"/>
    </source>
</evidence>
<feature type="transmembrane region" description="Helical" evidence="6">
    <location>
        <begin position="689"/>
        <end position="709"/>
    </location>
</feature>
<protein>
    <submittedName>
        <fullName evidence="7">Iron permease FTR1 (Modular protein)</fullName>
    </submittedName>
</protein>
<dbReference type="PANTHER" id="PTHR31632">
    <property type="entry name" value="IRON TRANSPORTER FTH1"/>
    <property type="match status" value="1"/>
</dbReference>
<organism evidence="7 8">
    <name type="scientific">Candidatus Nitrosotenuis uzonensis</name>
    <dbReference type="NCBI Taxonomy" id="1407055"/>
    <lineage>
        <taxon>Archaea</taxon>
        <taxon>Nitrososphaerota</taxon>
        <taxon>Candidatus Nitrosotenuis</taxon>
    </lineage>
</organism>
<dbReference type="RefSeq" id="WP_244443807.1">
    <property type="nucleotide sequence ID" value="NZ_CBTY010000008.1"/>
</dbReference>
<dbReference type="AlphaFoldDB" id="V6AT31"/>
<accession>V6AT31</accession>
<evidence type="ECO:0000256" key="5">
    <source>
        <dbReference type="ARBA" id="ARBA00023136"/>
    </source>
</evidence>
<keyword evidence="4 6" id="KW-1133">Transmembrane helix</keyword>
<keyword evidence="3 6" id="KW-0812">Transmembrane</keyword>
<sequence length="733" mass="82636">MISRLALAILFATVLLIDNVYAQDAPLADAAGKVTGIGLDLTKSSIMDGNMHYAKIYSKFTADYYGRQLGQIRNSDFEHVDDLHILILDLHSKIEQDAKRDEILSDIMIAKSYLEKAPVSGQLPLVISIMLSTADEVYQASIENDAYYNLAESLVDKSMNLFSDVDMFDQRQQSEINSFFSDLKAQMSERKDFVSVGKLITTIQRDLTGTDTVSSDSSTLYNTIRYLYEESLAEIKQGNYARAEEYVISAYLDNFEYLEADIESVDTELLHKMEINMREDLRNMVKQKRSYEEIRDFINDPILVDLANAETMVGNLNRQEANMPISAKKEMLPMGSATENEKSGVRGNIDFIRDTLETMLSQYREKNYQTAFTSARTAYLDSYEHVEIPLRAIDPDFTLEVELQFAELRNLINQRAPYEDVQEATVAVRRSLDESERLVTGTGHLAPTIAFTSSFAVVFREGLESVLVLGAILTYLEASRNARFKPYVYYGVILAIGATAVTWLVASYVITISGANRELIEAVAALSATAVLFYVSFWILNKIEHKKWMEFVKAKVWQATTTGGTVVFVMLAFFTVYREGFETVLFYEAMFGFAKYMEFYVGIGFVAGLAVLLGVYYVTRKLGKRLPLKLLFALTMGVGAYLSIAFLGNAVRELQTLDIVPYTGMLGTIPRLDINMAKMTGIYPTRETLIAQIALLGVYLTASLYVLVLRPRKEQKILSMRKSRGKADEFQAY</sequence>
<comment type="subcellular location">
    <subcellularLocation>
        <location evidence="1">Membrane</location>
        <topology evidence="1">Multi-pass membrane protein</topology>
    </subcellularLocation>
</comment>
<feature type="transmembrane region" description="Helical" evidence="6">
    <location>
        <begin position="556"/>
        <end position="577"/>
    </location>
</feature>
<dbReference type="GO" id="GO:0033573">
    <property type="term" value="C:high-affinity iron permease complex"/>
    <property type="evidence" value="ECO:0007669"/>
    <property type="project" value="InterPro"/>
</dbReference>
<dbReference type="Proteomes" id="UP000018159">
    <property type="component" value="Unassembled WGS sequence"/>
</dbReference>
<dbReference type="EMBL" id="CBTY010000008">
    <property type="protein sequence ID" value="CDI05665.1"/>
    <property type="molecule type" value="Genomic_DNA"/>
</dbReference>
<feature type="transmembrane region" description="Helical" evidence="6">
    <location>
        <begin position="457"/>
        <end position="476"/>
    </location>
</feature>
<keyword evidence="8" id="KW-1185">Reference proteome</keyword>
<evidence type="ECO:0000256" key="4">
    <source>
        <dbReference type="ARBA" id="ARBA00022989"/>
    </source>
</evidence>